<evidence type="ECO:0000259" key="2">
    <source>
        <dbReference type="Pfam" id="PF13649"/>
    </source>
</evidence>
<dbReference type="Pfam" id="PF13649">
    <property type="entry name" value="Methyltransf_25"/>
    <property type="match status" value="1"/>
</dbReference>
<dbReference type="CDD" id="cd02440">
    <property type="entry name" value="AdoMet_MTases"/>
    <property type="match status" value="1"/>
</dbReference>
<accession>A0A7C8M9F6</accession>
<evidence type="ECO:0000313" key="4">
    <source>
        <dbReference type="Proteomes" id="UP000481861"/>
    </source>
</evidence>
<dbReference type="Gene3D" id="3.40.50.150">
    <property type="entry name" value="Vaccinia Virus protein VP39"/>
    <property type="match status" value="1"/>
</dbReference>
<dbReference type="PANTHER" id="PTHR43591">
    <property type="entry name" value="METHYLTRANSFERASE"/>
    <property type="match status" value="1"/>
</dbReference>
<comment type="caution">
    <text evidence="3">The sequence shown here is derived from an EMBL/GenBank/DDBJ whole genome shotgun (WGS) entry which is preliminary data.</text>
</comment>
<keyword evidence="3" id="KW-0489">Methyltransferase</keyword>
<feature type="domain" description="Methyltransferase" evidence="2">
    <location>
        <begin position="59"/>
        <end position="155"/>
    </location>
</feature>
<proteinExistence type="predicted"/>
<organism evidence="3 4">
    <name type="scientific">Massariosphaeria phaeospora</name>
    <dbReference type="NCBI Taxonomy" id="100035"/>
    <lineage>
        <taxon>Eukaryota</taxon>
        <taxon>Fungi</taxon>
        <taxon>Dikarya</taxon>
        <taxon>Ascomycota</taxon>
        <taxon>Pezizomycotina</taxon>
        <taxon>Dothideomycetes</taxon>
        <taxon>Pleosporomycetidae</taxon>
        <taxon>Pleosporales</taxon>
        <taxon>Pleosporales incertae sedis</taxon>
        <taxon>Massariosphaeria</taxon>
    </lineage>
</organism>
<dbReference type="OrthoDB" id="184880at2759"/>
<name>A0A7C8M9F6_9PLEO</name>
<evidence type="ECO:0000256" key="1">
    <source>
        <dbReference type="SAM" id="MobiDB-lite"/>
    </source>
</evidence>
<dbReference type="GO" id="GO:0032259">
    <property type="term" value="P:methylation"/>
    <property type="evidence" value="ECO:0007669"/>
    <property type="project" value="UniProtKB-KW"/>
</dbReference>
<feature type="region of interest" description="Disordered" evidence="1">
    <location>
        <begin position="1"/>
        <end position="28"/>
    </location>
</feature>
<feature type="compositionally biased region" description="Basic and acidic residues" evidence="1">
    <location>
        <begin position="1"/>
        <end position="15"/>
    </location>
</feature>
<dbReference type="SUPFAM" id="SSF53335">
    <property type="entry name" value="S-adenosyl-L-methionine-dependent methyltransferases"/>
    <property type="match status" value="1"/>
</dbReference>
<dbReference type="EMBL" id="JAADJZ010000015">
    <property type="protein sequence ID" value="KAF2869623.1"/>
    <property type="molecule type" value="Genomic_DNA"/>
</dbReference>
<evidence type="ECO:0000313" key="3">
    <source>
        <dbReference type="EMBL" id="KAF2869623.1"/>
    </source>
</evidence>
<dbReference type="GO" id="GO:0008168">
    <property type="term" value="F:methyltransferase activity"/>
    <property type="evidence" value="ECO:0007669"/>
    <property type="project" value="UniProtKB-KW"/>
</dbReference>
<dbReference type="Proteomes" id="UP000481861">
    <property type="component" value="Unassembled WGS sequence"/>
</dbReference>
<reference evidence="3 4" key="1">
    <citation type="submission" date="2020-01" db="EMBL/GenBank/DDBJ databases">
        <authorList>
            <consortium name="DOE Joint Genome Institute"/>
            <person name="Haridas S."/>
            <person name="Albert R."/>
            <person name="Binder M."/>
            <person name="Bloem J."/>
            <person name="Labutti K."/>
            <person name="Salamov A."/>
            <person name="Andreopoulos B."/>
            <person name="Baker S.E."/>
            <person name="Barry K."/>
            <person name="Bills G."/>
            <person name="Bluhm B.H."/>
            <person name="Cannon C."/>
            <person name="Castanera R."/>
            <person name="Culley D.E."/>
            <person name="Daum C."/>
            <person name="Ezra D."/>
            <person name="Gonzalez J.B."/>
            <person name="Henrissat B."/>
            <person name="Kuo A."/>
            <person name="Liang C."/>
            <person name="Lipzen A."/>
            <person name="Lutzoni F."/>
            <person name="Magnuson J."/>
            <person name="Mondo S."/>
            <person name="Nolan M."/>
            <person name="Ohm R."/>
            <person name="Pangilinan J."/>
            <person name="Park H.-J.H."/>
            <person name="Ramirez L."/>
            <person name="Alfaro M."/>
            <person name="Sun H."/>
            <person name="Tritt A."/>
            <person name="Yoshinaga Y."/>
            <person name="Zwiers L.-H.L."/>
            <person name="Turgeon B.G."/>
            <person name="Goodwin S.B."/>
            <person name="Spatafora J.W."/>
            <person name="Crous P.W."/>
            <person name="Grigoriev I.V."/>
        </authorList>
    </citation>
    <scope>NUCLEOTIDE SEQUENCE [LARGE SCALE GENOMIC DNA]</scope>
    <source>
        <strain evidence="3 4">CBS 611.86</strain>
    </source>
</reference>
<dbReference type="InterPro" id="IPR041698">
    <property type="entry name" value="Methyltransf_25"/>
</dbReference>
<gene>
    <name evidence="3" type="ORF">BDV95DRAFT_497861</name>
</gene>
<dbReference type="PANTHER" id="PTHR43591:SF105">
    <property type="entry name" value="METHYLTRANSFERASE DOMAIN-CONTAINING PROTEIN-RELATED"/>
    <property type="match status" value="1"/>
</dbReference>
<protein>
    <submittedName>
        <fullName evidence="3">Methyltransferase GliN</fullName>
    </submittedName>
</protein>
<dbReference type="InterPro" id="IPR029063">
    <property type="entry name" value="SAM-dependent_MTases_sf"/>
</dbReference>
<feature type="compositionally biased region" description="Polar residues" evidence="1">
    <location>
        <begin position="16"/>
        <end position="26"/>
    </location>
</feature>
<keyword evidence="3" id="KW-0808">Transferase</keyword>
<dbReference type="AlphaFoldDB" id="A0A7C8M9F6"/>
<keyword evidence="4" id="KW-1185">Reference proteome</keyword>
<sequence length="289" mass="32311">MQGSSRQDRLAETPRRQASNATQANAETERLRKQHALMLHAMDGDLVRVPLTKHSPIRILDSGTGDGTWLGDVAKRYPNASLVGTDVDASGFDQPRPELLPSRIELKTQSILEPWPQEDQEAYDLVHQRFVLALFSADKSEAAVKGLFGLVKRGGYIQLVESDLTSFDRDGHRGMSMFMDFAAKAFPEANLNNCPGRFSKDWLETAGAVDVETKQITCGMGAQADTPTLREETTDHVITMIENIESITSRIPGYWYSRADYQSLKDAVLQEMEETGNTWRYWLATGRKA</sequence>